<dbReference type="Gene3D" id="3.80.10.10">
    <property type="entry name" value="Ribonuclease Inhibitor"/>
    <property type="match status" value="1"/>
</dbReference>
<dbReference type="SUPFAM" id="SSF52047">
    <property type="entry name" value="RNI-like"/>
    <property type="match status" value="1"/>
</dbReference>
<reference evidence="1" key="1">
    <citation type="submission" date="2022-03" db="EMBL/GenBank/DDBJ databases">
        <title>Draft genome sequence of Aduncisulcus paluster, a free-living microaerophilic Fornicata.</title>
        <authorList>
            <person name="Yuyama I."/>
            <person name="Kume K."/>
            <person name="Tamura T."/>
            <person name="Inagaki Y."/>
            <person name="Hashimoto T."/>
        </authorList>
    </citation>
    <scope>NUCLEOTIDE SEQUENCE</scope>
    <source>
        <strain evidence="1">NY0171</strain>
    </source>
</reference>
<evidence type="ECO:0000313" key="1">
    <source>
        <dbReference type="EMBL" id="GKT24932.1"/>
    </source>
</evidence>
<proteinExistence type="predicted"/>
<comment type="caution">
    <text evidence="1">The sequence shown here is derived from an EMBL/GenBank/DDBJ whole genome shotgun (WGS) entry which is preliminary data.</text>
</comment>
<accession>A0ABQ5K105</accession>
<dbReference type="InterPro" id="IPR032675">
    <property type="entry name" value="LRR_dom_sf"/>
</dbReference>
<keyword evidence="2" id="KW-1185">Reference proteome</keyword>
<evidence type="ECO:0000313" key="2">
    <source>
        <dbReference type="Proteomes" id="UP001057375"/>
    </source>
</evidence>
<dbReference type="Proteomes" id="UP001057375">
    <property type="component" value="Unassembled WGS sequence"/>
</dbReference>
<dbReference type="EMBL" id="BQXS01012554">
    <property type="protein sequence ID" value="GKT24932.1"/>
    <property type="molecule type" value="Genomic_DNA"/>
</dbReference>
<organism evidence="1 2">
    <name type="scientific">Aduncisulcus paluster</name>
    <dbReference type="NCBI Taxonomy" id="2918883"/>
    <lineage>
        <taxon>Eukaryota</taxon>
        <taxon>Metamonada</taxon>
        <taxon>Carpediemonas-like organisms</taxon>
        <taxon>Aduncisulcus</taxon>
    </lineage>
</organism>
<protein>
    <submittedName>
        <fullName evidence="1">Uncharacterized protein</fullName>
    </submittedName>
</protein>
<name>A0ABQ5K105_9EUKA</name>
<gene>
    <name evidence="1" type="ORF">ADUPG1_012886</name>
</gene>
<sequence>MNSHLFAVRYRPIARTNIRHKAVVFSVPSLVDHCIESFAKSCKEKLNLSGFPPKFIPRLADFLPVDLPISEVARIKQESYFIRRLIATEEFHDDAGEFLVKKPTLEESIKQQTEKEVSFQPRPLSQKTAKELFFQLYLQQYLETFQLPDEAVKDAEKNPAGAFSTAMRETALGSVIAACKPYVRELHIRELPSRLYPLFLCRELSSLLSLRITYGNSSIDTSIIQTSPWEATLLTIPPSLRYKMIPPDAVRTYPVLSSDDPKTQYGIKGFDVAGFTRAAATGVLPPVLSIKDSLISADDISVIVRGMAACSNLVDCPHQKSKGGIISLDISLNSLDAVSFRTVLKLSMPPHSLSVINVSACGLNSDIVPSLVQAISLSGKSKMRSIDISRNDLGDEACATIVGAFCGKGVKVRNINMNACGAGSSTILSLASFISTIERPKSLSLCSSEFDDKDIESLIFSLDKVTDMRDKTRDFIEYIPPNDWKYSVFEDIVKDKDLIIDVSRSGVSEEKETELEEALKNVSSK</sequence>